<reference evidence="1" key="1">
    <citation type="submission" date="2025-05" db="UniProtKB">
        <authorList>
            <consortium name="Ensembl"/>
        </authorList>
    </citation>
    <scope>IDENTIFICATION</scope>
</reference>
<dbReference type="AlphaFoldDB" id="A0A8D1Z275"/>
<evidence type="ECO:0000313" key="1">
    <source>
        <dbReference type="Ensembl" id="ENSSSCP00065030694.1"/>
    </source>
</evidence>
<dbReference type="Proteomes" id="UP000694723">
    <property type="component" value="Unplaced"/>
</dbReference>
<proteinExistence type="predicted"/>
<dbReference type="Proteomes" id="UP000694724">
    <property type="component" value="Unplaced"/>
</dbReference>
<organism evidence="1 2">
    <name type="scientific">Sus scrofa</name>
    <name type="common">Pig</name>
    <dbReference type="NCBI Taxonomy" id="9823"/>
    <lineage>
        <taxon>Eukaryota</taxon>
        <taxon>Metazoa</taxon>
        <taxon>Chordata</taxon>
        <taxon>Craniata</taxon>
        <taxon>Vertebrata</taxon>
        <taxon>Euteleostomi</taxon>
        <taxon>Mammalia</taxon>
        <taxon>Eutheria</taxon>
        <taxon>Laurasiatheria</taxon>
        <taxon>Artiodactyla</taxon>
        <taxon>Suina</taxon>
        <taxon>Suidae</taxon>
        <taxon>Sus</taxon>
    </lineage>
</organism>
<dbReference type="Ensembl" id="ENSSSCT00065070406.1">
    <property type="protein sequence ID" value="ENSSSCP00065030694.1"/>
    <property type="gene ID" value="ENSSSCG00065051403.1"/>
</dbReference>
<evidence type="ECO:0000313" key="2">
    <source>
        <dbReference type="Proteomes" id="UP000694725"/>
    </source>
</evidence>
<name>A0A8D1Z275_PIG</name>
<protein>
    <submittedName>
        <fullName evidence="1">Uncharacterized protein</fullName>
    </submittedName>
</protein>
<dbReference type="Ensembl" id="ENSSSCT00055042995.1">
    <property type="protein sequence ID" value="ENSSSCP00055034205.1"/>
    <property type="gene ID" value="ENSSSCG00055021904.1"/>
</dbReference>
<accession>A0A8D1Z275</accession>
<sequence length="98" mass="10561">PITPGVLLDPWGAQLLCVHILVCVCPHFLGTTPKASLLAPRPILEALPSTVAVCMSVTVVQNKFYLSLLYPELDLALCDTPPSPPPCLDQPWRELSGT</sequence>
<dbReference type="Proteomes" id="UP000694725">
    <property type="component" value="Unplaced"/>
</dbReference>
<dbReference type="Ensembl" id="ENSSSCT00060089161.1">
    <property type="protein sequence ID" value="ENSSSCP00060038592.1"/>
    <property type="gene ID" value="ENSSSCG00060065323.1"/>
</dbReference>